<feature type="region of interest" description="Disordered" evidence="1">
    <location>
        <begin position="154"/>
        <end position="198"/>
    </location>
</feature>
<feature type="compositionally biased region" description="Polar residues" evidence="1">
    <location>
        <begin position="158"/>
        <end position="172"/>
    </location>
</feature>
<name>A0AAW0D384_9AGAR</name>
<dbReference type="Proteomes" id="UP001362999">
    <property type="component" value="Unassembled WGS sequence"/>
</dbReference>
<evidence type="ECO:0000256" key="1">
    <source>
        <dbReference type="SAM" id="MobiDB-lite"/>
    </source>
</evidence>
<evidence type="ECO:0000313" key="3">
    <source>
        <dbReference type="Proteomes" id="UP001362999"/>
    </source>
</evidence>
<feature type="compositionally biased region" description="Acidic residues" evidence="1">
    <location>
        <begin position="226"/>
        <end position="235"/>
    </location>
</feature>
<dbReference type="EMBL" id="JAWWNJ010000010">
    <property type="protein sequence ID" value="KAK7046269.1"/>
    <property type="molecule type" value="Genomic_DNA"/>
</dbReference>
<feature type="region of interest" description="Disordered" evidence="1">
    <location>
        <begin position="330"/>
        <end position="350"/>
    </location>
</feature>
<proteinExistence type="predicted"/>
<comment type="caution">
    <text evidence="2">The sequence shown here is derived from an EMBL/GenBank/DDBJ whole genome shotgun (WGS) entry which is preliminary data.</text>
</comment>
<accession>A0AAW0D384</accession>
<protein>
    <submittedName>
        <fullName evidence="2">Uncharacterized protein</fullName>
    </submittedName>
</protein>
<feature type="compositionally biased region" description="Low complexity" evidence="1">
    <location>
        <begin position="180"/>
        <end position="194"/>
    </location>
</feature>
<feature type="region of interest" description="Disordered" evidence="1">
    <location>
        <begin position="263"/>
        <end position="308"/>
    </location>
</feature>
<feature type="compositionally biased region" description="Polar residues" evidence="1">
    <location>
        <begin position="267"/>
        <end position="289"/>
    </location>
</feature>
<evidence type="ECO:0000313" key="2">
    <source>
        <dbReference type="EMBL" id="KAK7046269.1"/>
    </source>
</evidence>
<feature type="region of interest" description="Disordered" evidence="1">
    <location>
        <begin position="221"/>
        <end position="247"/>
    </location>
</feature>
<organism evidence="2 3">
    <name type="scientific">Favolaschia claudopus</name>
    <dbReference type="NCBI Taxonomy" id="2862362"/>
    <lineage>
        <taxon>Eukaryota</taxon>
        <taxon>Fungi</taxon>
        <taxon>Dikarya</taxon>
        <taxon>Basidiomycota</taxon>
        <taxon>Agaricomycotina</taxon>
        <taxon>Agaricomycetes</taxon>
        <taxon>Agaricomycetidae</taxon>
        <taxon>Agaricales</taxon>
        <taxon>Marasmiineae</taxon>
        <taxon>Mycenaceae</taxon>
        <taxon>Favolaschia</taxon>
    </lineage>
</organism>
<sequence length="424" mass="46250">MSSPPVLTPNTQQLQIAFHLFVNTKFTGPRPGGAVWYEPEECSVVSEGASTSLLPLQKVLRQKSSTDGISMFLGGSQFSSLGSVATIASSFASSHTSVRVPRWAANSTAASPSLPSSWFNIIRHFPSPALGHAVSFRLDDLFELRVPKLQITRKSGDKNANSARTSVATSACATSRDDATSVSTTVSSATQAQAPVNEHKRAFRKALPRLLSVDDAYFDHSASEGGEAEDDDETELPTPKVARPPNSFDHLTFHPIWVASRRADNTADPTHSARTLLLPSTTRRASSQPRLRILRETEGSSVEGAPASRLGSRLSESFLAGSMFTNRLDGRSKEGSVVDDSEDVKPKTKHEGCIGGDLGLAAQWNSSRTMASFPGLPHIKYDWTITKRLNFSCAMYYAKQFDNLRKRRGIEDVFVRPRRRARIG</sequence>
<keyword evidence="3" id="KW-1185">Reference proteome</keyword>
<dbReference type="AlphaFoldDB" id="A0AAW0D384"/>
<gene>
    <name evidence="2" type="ORF">R3P38DRAFT_3175552</name>
</gene>
<reference evidence="2 3" key="1">
    <citation type="journal article" date="2024" name="J Genomics">
        <title>Draft genome sequencing and assembly of Favolaschia claudopus CIRM-BRFM 2984 isolated from oak limbs.</title>
        <authorList>
            <person name="Navarro D."/>
            <person name="Drula E."/>
            <person name="Chaduli D."/>
            <person name="Cazenave R."/>
            <person name="Ahrendt S."/>
            <person name="Wang J."/>
            <person name="Lipzen A."/>
            <person name="Daum C."/>
            <person name="Barry K."/>
            <person name="Grigoriev I.V."/>
            <person name="Favel A."/>
            <person name="Rosso M.N."/>
            <person name="Martin F."/>
        </authorList>
    </citation>
    <scope>NUCLEOTIDE SEQUENCE [LARGE SCALE GENOMIC DNA]</scope>
    <source>
        <strain evidence="2 3">CIRM-BRFM 2984</strain>
    </source>
</reference>